<dbReference type="InterPro" id="IPR017871">
    <property type="entry name" value="ABC_transporter-like_CS"/>
</dbReference>
<dbReference type="EMBL" id="JBDXSU010000003">
    <property type="protein sequence ID" value="MFB5189466.1"/>
    <property type="molecule type" value="Genomic_DNA"/>
</dbReference>
<keyword evidence="4 6" id="KW-0067">ATP-binding</keyword>
<keyword evidence="2" id="KW-0813">Transport</keyword>
<evidence type="ECO:0000256" key="1">
    <source>
        <dbReference type="ARBA" id="ARBA00005417"/>
    </source>
</evidence>
<accession>A0ABV5ABN5</accession>
<dbReference type="InterPro" id="IPR003439">
    <property type="entry name" value="ABC_transporter-like_ATP-bd"/>
</dbReference>
<dbReference type="PANTHER" id="PTHR43067:SF3">
    <property type="entry name" value="MALTOSE ABC TRANSPORTER, ATP-BINDING PROTEIN"/>
    <property type="match status" value="1"/>
</dbReference>
<dbReference type="PROSITE" id="PS50893">
    <property type="entry name" value="ABC_TRANSPORTER_2"/>
    <property type="match status" value="1"/>
</dbReference>
<evidence type="ECO:0000256" key="2">
    <source>
        <dbReference type="ARBA" id="ARBA00022448"/>
    </source>
</evidence>
<dbReference type="InterPro" id="IPR013563">
    <property type="entry name" value="Oligopep_ABC_C"/>
</dbReference>
<dbReference type="SMART" id="SM00382">
    <property type="entry name" value="AAA"/>
    <property type="match status" value="1"/>
</dbReference>
<keyword evidence="7" id="KW-1185">Reference proteome</keyword>
<dbReference type="GO" id="GO:0005524">
    <property type="term" value="F:ATP binding"/>
    <property type="evidence" value="ECO:0007669"/>
    <property type="project" value="UniProtKB-KW"/>
</dbReference>
<feature type="domain" description="ABC transporter" evidence="5">
    <location>
        <begin position="2"/>
        <end position="251"/>
    </location>
</feature>
<dbReference type="InterPro" id="IPR027417">
    <property type="entry name" value="P-loop_NTPase"/>
</dbReference>
<dbReference type="PROSITE" id="PS00211">
    <property type="entry name" value="ABC_TRANSPORTER_1"/>
    <property type="match status" value="1"/>
</dbReference>
<dbReference type="InterPro" id="IPR003593">
    <property type="entry name" value="AAA+_ATPase"/>
</dbReference>
<evidence type="ECO:0000313" key="7">
    <source>
        <dbReference type="Proteomes" id="UP001579974"/>
    </source>
</evidence>
<evidence type="ECO:0000256" key="4">
    <source>
        <dbReference type="ARBA" id="ARBA00022840"/>
    </source>
</evidence>
<name>A0ABV5ABN5_9BACL</name>
<comment type="similarity">
    <text evidence="1">Belongs to the ABC transporter superfamily.</text>
</comment>
<evidence type="ECO:0000259" key="5">
    <source>
        <dbReference type="PROSITE" id="PS50893"/>
    </source>
</evidence>
<keyword evidence="3" id="KW-0547">Nucleotide-binding</keyword>
<comment type="caution">
    <text evidence="6">The sequence shown here is derived from an EMBL/GenBank/DDBJ whole genome shotgun (WGS) entry which is preliminary data.</text>
</comment>
<evidence type="ECO:0000256" key="3">
    <source>
        <dbReference type="ARBA" id="ARBA00022741"/>
    </source>
</evidence>
<dbReference type="Pfam" id="PF00005">
    <property type="entry name" value="ABC_tran"/>
    <property type="match status" value="1"/>
</dbReference>
<dbReference type="PANTHER" id="PTHR43067">
    <property type="entry name" value="OLIGOPEPTIDE/DIPEPTIDE ABC TRANSPORTER, ATPASE SUBUNIT"/>
    <property type="match status" value="1"/>
</dbReference>
<proteinExistence type="inferred from homology"/>
<gene>
    <name evidence="6" type="ORF">KKP3000_002738</name>
</gene>
<sequence>MLSIQNMFVRYPTTRGWIQAIRGVSLDIGRGEFVGVAGESGSGKSTLALAATRILAPPNAYVEGDVSIVGKDIFKLSQLELKKVRWKSFSFVTQSAMNALNPVMRIRAQMMDALKAHDPDFNRVKAQKRCEEVFQIVELSVDKLDRYPHQLSGGQRQRAVIALALLLQPELIIMDEPTTALDVVAQREIIALIRQLQREYGFAVMFITHDLSLLLEVADRVLVLYGGRVMEMGQSEILVERPEHPYSRALINSFPPLHGTMERREGISGSPPDMLQPPPGCPFAERCPLVMPVCHQDMPPLLEIQGRRVACHAVMKTYAEEVRA</sequence>
<dbReference type="CDD" id="cd03257">
    <property type="entry name" value="ABC_NikE_OppD_transporters"/>
    <property type="match status" value="1"/>
</dbReference>
<reference evidence="6 7" key="1">
    <citation type="journal article" date="2024" name="Int. J. Mol. Sci.">
        <title>Exploration of Alicyclobacillus spp. Genome in Search of Antibiotic Resistance.</title>
        <authorList>
            <person name="Bucka-Kolendo J."/>
            <person name="Kiousi D.E."/>
            <person name="Dekowska A."/>
            <person name="Mikolajczuk-Szczyrba A."/>
            <person name="Karadedos D.M."/>
            <person name="Michael P."/>
            <person name="Galanis A."/>
            <person name="Sokolowska B."/>
        </authorList>
    </citation>
    <scope>NUCLEOTIDE SEQUENCE [LARGE SCALE GENOMIC DNA]</scope>
    <source>
        <strain evidence="6 7">KKP 3000</strain>
    </source>
</reference>
<evidence type="ECO:0000313" key="6">
    <source>
        <dbReference type="EMBL" id="MFB5189466.1"/>
    </source>
</evidence>
<dbReference type="SUPFAM" id="SSF52540">
    <property type="entry name" value="P-loop containing nucleoside triphosphate hydrolases"/>
    <property type="match status" value="1"/>
</dbReference>
<organism evidence="6 7">
    <name type="scientific">Alicyclobacillus fastidiosus</name>
    <dbReference type="NCBI Taxonomy" id="392011"/>
    <lineage>
        <taxon>Bacteria</taxon>
        <taxon>Bacillati</taxon>
        <taxon>Bacillota</taxon>
        <taxon>Bacilli</taxon>
        <taxon>Bacillales</taxon>
        <taxon>Alicyclobacillaceae</taxon>
        <taxon>Alicyclobacillus</taxon>
    </lineage>
</organism>
<dbReference type="RefSeq" id="WP_375330565.1">
    <property type="nucleotide sequence ID" value="NZ_JBDXSU010000003.1"/>
</dbReference>
<dbReference type="Gene3D" id="3.40.50.300">
    <property type="entry name" value="P-loop containing nucleotide triphosphate hydrolases"/>
    <property type="match status" value="1"/>
</dbReference>
<dbReference type="Pfam" id="PF08352">
    <property type="entry name" value="oligo_HPY"/>
    <property type="match status" value="1"/>
</dbReference>
<dbReference type="NCBIfam" id="TIGR01727">
    <property type="entry name" value="oligo_HPY"/>
    <property type="match status" value="1"/>
</dbReference>
<dbReference type="Proteomes" id="UP001579974">
    <property type="component" value="Unassembled WGS sequence"/>
</dbReference>
<protein>
    <submittedName>
        <fullName evidence="6">ABC transporter ATP-binding protein</fullName>
    </submittedName>
</protein>